<feature type="domain" description="HTH deoR-type" evidence="4">
    <location>
        <begin position="3"/>
        <end position="58"/>
    </location>
</feature>
<dbReference type="SMART" id="SM00420">
    <property type="entry name" value="HTH_DEOR"/>
    <property type="match status" value="1"/>
</dbReference>
<dbReference type="PRINTS" id="PR00037">
    <property type="entry name" value="HTHLACR"/>
</dbReference>
<dbReference type="InterPro" id="IPR018356">
    <property type="entry name" value="Tscrpt_reg_HTH_DeoR_CS"/>
</dbReference>
<dbReference type="InterPro" id="IPR014036">
    <property type="entry name" value="DeoR-like_C"/>
</dbReference>
<evidence type="ECO:0000313" key="6">
    <source>
        <dbReference type="Proteomes" id="UP001333102"/>
    </source>
</evidence>
<gene>
    <name evidence="5" type="ORF">VLY81_09505</name>
</gene>
<proteinExistence type="predicted"/>
<sequence length="251" mass="27227">MLKAERHDRILSELARRGAVGVEEMATVLGVSTATVRRDLAELEQEGLLRRTHGGATLLEDHDELPYRYKVTALLPEKRRIGAAAAAMIRDGQVVACTGGTTVTQVIKALRNRRITVVTNAVNVAAELASASGPEVIVSGGRLRPQSYEMVGHVAERTIREFVADVVVIGVDGLSLEYGLTTFSHEEAQVNRAFIEQGRETWVVADHTKLGRVTPAVIAPIDRIRYLITDAAASPDFLRAVEARGVRTVTA</sequence>
<keyword evidence="6" id="KW-1185">Reference proteome</keyword>
<keyword evidence="1" id="KW-0805">Transcription regulation</keyword>
<dbReference type="Proteomes" id="UP001333102">
    <property type="component" value="Chromosome"/>
</dbReference>
<dbReference type="EMBL" id="CP141614">
    <property type="protein sequence ID" value="WRP13678.1"/>
    <property type="molecule type" value="Genomic_DNA"/>
</dbReference>
<evidence type="ECO:0000256" key="3">
    <source>
        <dbReference type="ARBA" id="ARBA00023163"/>
    </source>
</evidence>
<dbReference type="SUPFAM" id="SSF46785">
    <property type="entry name" value="Winged helix' DNA-binding domain"/>
    <property type="match status" value="1"/>
</dbReference>
<dbReference type="RefSeq" id="WP_324667923.1">
    <property type="nucleotide sequence ID" value="NZ_CP141614.1"/>
</dbReference>
<evidence type="ECO:0000259" key="4">
    <source>
        <dbReference type="PROSITE" id="PS51000"/>
    </source>
</evidence>
<name>A0ABZ1BME5_9FIRM</name>
<protein>
    <submittedName>
        <fullName evidence="5">DeoR/GlpR family DNA-binding transcription regulator</fullName>
    </submittedName>
</protein>
<dbReference type="Gene3D" id="3.40.50.1360">
    <property type="match status" value="1"/>
</dbReference>
<accession>A0ABZ1BME5</accession>
<dbReference type="Pfam" id="PF00455">
    <property type="entry name" value="DeoRC"/>
    <property type="match status" value="1"/>
</dbReference>
<dbReference type="InterPro" id="IPR050313">
    <property type="entry name" value="Carb_Metab_HTH_regulators"/>
</dbReference>
<keyword evidence="3" id="KW-0804">Transcription</keyword>
<dbReference type="PROSITE" id="PS00894">
    <property type="entry name" value="HTH_DEOR_1"/>
    <property type="match status" value="1"/>
</dbReference>
<dbReference type="InterPro" id="IPR036388">
    <property type="entry name" value="WH-like_DNA-bd_sf"/>
</dbReference>
<evidence type="ECO:0000256" key="2">
    <source>
        <dbReference type="ARBA" id="ARBA00023125"/>
    </source>
</evidence>
<reference evidence="6" key="1">
    <citation type="submission" date="2023-12" db="EMBL/GenBank/DDBJ databases">
        <title>Novel isolates from deep terrestrial aquifers shed light on the physiology and ecology of the class Limnochordia.</title>
        <authorList>
            <person name="Karnachuk O.V."/>
            <person name="Lukina A.P."/>
            <person name="Avakyan M.R."/>
            <person name="Kadnikov V."/>
            <person name="Begmatov S."/>
            <person name="Beletsky A.V."/>
            <person name="Mardanov A.V."/>
            <person name="Ravin N.V."/>
        </authorList>
    </citation>
    <scope>NUCLEOTIDE SEQUENCE [LARGE SCALE GENOMIC DNA]</scope>
    <source>
        <strain evidence="6">LN</strain>
    </source>
</reference>
<dbReference type="SMART" id="SM01134">
    <property type="entry name" value="DeoRC"/>
    <property type="match status" value="1"/>
</dbReference>
<dbReference type="SUPFAM" id="SSF100950">
    <property type="entry name" value="NagB/RpiA/CoA transferase-like"/>
    <property type="match status" value="1"/>
</dbReference>
<dbReference type="InterPro" id="IPR001034">
    <property type="entry name" value="DeoR_HTH"/>
</dbReference>
<evidence type="ECO:0000313" key="5">
    <source>
        <dbReference type="EMBL" id="WRP13678.1"/>
    </source>
</evidence>
<organism evidence="5 6">
    <name type="scientific">Geochorda subterranea</name>
    <dbReference type="NCBI Taxonomy" id="3109564"/>
    <lineage>
        <taxon>Bacteria</taxon>
        <taxon>Bacillati</taxon>
        <taxon>Bacillota</taxon>
        <taxon>Limnochordia</taxon>
        <taxon>Limnochordales</taxon>
        <taxon>Geochordaceae</taxon>
        <taxon>Geochorda</taxon>
    </lineage>
</organism>
<evidence type="ECO:0000256" key="1">
    <source>
        <dbReference type="ARBA" id="ARBA00023015"/>
    </source>
</evidence>
<dbReference type="GO" id="GO:0003677">
    <property type="term" value="F:DNA binding"/>
    <property type="evidence" value="ECO:0007669"/>
    <property type="project" value="UniProtKB-KW"/>
</dbReference>
<dbReference type="PROSITE" id="PS51000">
    <property type="entry name" value="HTH_DEOR_2"/>
    <property type="match status" value="1"/>
</dbReference>
<dbReference type="Pfam" id="PF08220">
    <property type="entry name" value="HTH_DeoR"/>
    <property type="match status" value="1"/>
</dbReference>
<dbReference type="Gene3D" id="1.10.10.10">
    <property type="entry name" value="Winged helix-like DNA-binding domain superfamily/Winged helix DNA-binding domain"/>
    <property type="match status" value="1"/>
</dbReference>
<dbReference type="PANTHER" id="PTHR30363:SF44">
    <property type="entry name" value="AGA OPERON TRANSCRIPTIONAL REPRESSOR-RELATED"/>
    <property type="match status" value="1"/>
</dbReference>
<dbReference type="InterPro" id="IPR037171">
    <property type="entry name" value="NagB/RpiA_transferase-like"/>
</dbReference>
<dbReference type="PANTHER" id="PTHR30363">
    <property type="entry name" value="HTH-TYPE TRANSCRIPTIONAL REGULATOR SRLR-RELATED"/>
    <property type="match status" value="1"/>
</dbReference>
<keyword evidence="2 5" id="KW-0238">DNA-binding</keyword>
<dbReference type="InterPro" id="IPR036390">
    <property type="entry name" value="WH_DNA-bd_sf"/>
</dbReference>